<accession>A0A162JJG5</accession>
<evidence type="ECO:0000313" key="6">
    <source>
        <dbReference type="Proteomes" id="UP000076863"/>
    </source>
</evidence>
<feature type="compositionally biased region" description="Basic and acidic residues" evidence="3">
    <location>
        <begin position="478"/>
        <end position="488"/>
    </location>
</feature>
<dbReference type="PANTHER" id="PTHR10073:SF41">
    <property type="entry name" value="MISMATCH REPAIR PROTEIN, PUTATIVE (AFU_ORTHOLOGUE AFUA_8G05820)-RELATED"/>
    <property type="match status" value="1"/>
</dbReference>
<dbReference type="SUPFAM" id="SSF54211">
    <property type="entry name" value="Ribosomal protein S5 domain 2-like"/>
    <property type="match status" value="1"/>
</dbReference>
<feature type="domain" description="DNA mismatch repair protein S5" evidence="4">
    <location>
        <begin position="217"/>
        <end position="349"/>
    </location>
</feature>
<reference evidence="5 6" key="1">
    <citation type="journal article" date="2016" name="Genome Biol. Evol.">
        <title>Divergent and convergent evolution of fungal pathogenicity.</title>
        <authorList>
            <person name="Shang Y."/>
            <person name="Xiao G."/>
            <person name="Zheng P."/>
            <person name="Cen K."/>
            <person name="Zhan S."/>
            <person name="Wang C."/>
        </authorList>
    </citation>
    <scope>NUCLEOTIDE SEQUENCE [LARGE SCALE GENOMIC DNA]</scope>
    <source>
        <strain evidence="5 6">RCEF 3172</strain>
    </source>
</reference>
<evidence type="ECO:0000256" key="1">
    <source>
        <dbReference type="ARBA" id="ARBA00006082"/>
    </source>
</evidence>
<sequence>MPIAKLSSATAQLIGSSAGITSPYAVVKELLDNAVDAGADTIEVALSPNTLDQVRVRDNGRGIALDDLDSLGRHAHTSKLTGFDELTTGQVRTLGFRGLALASINTVATVDVVTRTADEPVATKVRLAANGGIGETSVPVSAPTGTTVQVVGLFRNMPPRRQLLLKETKRTMTRIKELLMAYALANAVLRISFKVLGDEKQSFRFGQTRNRDMKQSVIEVFGAAVAANGQTHRFASAKGTFTLMAFLPSVNSDQKVFAGKGSFISVNGRPICSATGIGKALTGVFKTKLQHNWQQTGRPTVQKPLLLLEILCPFADYDANIATMKDEVLFADSDALLQTFEELCGTIYNKTATPECSKLNSNNGEHDSTSMNCLSTSTTDKLVSVQMRTACKVNMLRTISNATDEGTDFKEIEVTVPERRQIEIRETPRKNESLFKDTTSKLVRGIERYFQPTGAGFEIATDDTATPERQQAEDSSIDLDRTAYENFERMPLNDVPDSTLNILAGIDDSPPSDHSSQQGDSGAPPRLSDLHGTSWSIQRLMNQRAALHNVPFRGTTASASPPTPPRGRVPQTRGLREDRRQQVAHQRGRTLPPVMRTPPPSDPMREEPRFVPASYVGGWDGGRQPSPVSSSSSESGGPAKEAWDHEQQQQQQQQQRGLAIIGLPSTTNRGNNPRGVALGVLRMGRLPATRPRPQTTTISTTTMGRPLARQPEYEADGETAPHQGEVFSPAGSRRASHLRAHLLRADSVDREASDVESFGGTPPPQPKRRQRAESQAPVQHAKALEPGYATSGAAAEESQSLLPLESIAPSMATWRSVLTTDVDFSDVRMLMDLEREVDEYIQSGYMAFGLKNVTRRDAMCLESRMRRICRV</sequence>
<dbReference type="GO" id="GO:0032389">
    <property type="term" value="C:MutLalpha complex"/>
    <property type="evidence" value="ECO:0007669"/>
    <property type="project" value="TreeGrafter"/>
</dbReference>
<evidence type="ECO:0000313" key="5">
    <source>
        <dbReference type="EMBL" id="OAA42883.1"/>
    </source>
</evidence>
<dbReference type="Proteomes" id="UP000076863">
    <property type="component" value="Unassembled WGS sequence"/>
</dbReference>
<dbReference type="Gene3D" id="3.30.230.10">
    <property type="match status" value="1"/>
</dbReference>
<comment type="caution">
    <text evidence="5">The sequence shown here is derived from an EMBL/GenBank/DDBJ whole genome shotgun (WGS) entry which is preliminary data.</text>
</comment>
<dbReference type="PANTHER" id="PTHR10073">
    <property type="entry name" value="DNA MISMATCH REPAIR PROTEIN MLH, PMS, MUTL"/>
    <property type="match status" value="1"/>
</dbReference>
<proteinExistence type="inferred from homology"/>
<keyword evidence="6" id="KW-1185">Reference proteome</keyword>
<dbReference type="GO" id="GO:0016887">
    <property type="term" value="F:ATP hydrolysis activity"/>
    <property type="evidence" value="ECO:0007669"/>
    <property type="project" value="InterPro"/>
</dbReference>
<dbReference type="EMBL" id="AZHA01000013">
    <property type="protein sequence ID" value="OAA42883.1"/>
    <property type="molecule type" value="Genomic_DNA"/>
</dbReference>
<dbReference type="FunFam" id="3.30.565.10:FF:000017">
    <property type="entry name" value="PMS1 homolog 1, mismatch repair system component"/>
    <property type="match status" value="1"/>
</dbReference>
<dbReference type="InterPro" id="IPR038973">
    <property type="entry name" value="MutL/Mlh/Pms-like"/>
</dbReference>
<dbReference type="InterPro" id="IPR002099">
    <property type="entry name" value="MutL/Mlh/PMS"/>
</dbReference>
<dbReference type="InterPro" id="IPR036890">
    <property type="entry name" value="HATPase_C_sf"/>
</dbReference>
<dbReference type="SMART" id="SM01340">
    <property type="entry name" value="DNA_mis_repair"/>
    <property type="match status" value="1"/>
</dbReference>
<dbReference type="GO" id="GO:0140664">
    <property type="term" value="F:ATP-dependent DNA damage sensor activity"/>
    <property type="evidence" value="ECO:0007669"/>
    <property type="project" value="InterPro"/>
</dbReference>
<organism evidence="5 6">
    <name type="scientific">Beauveria brongniartii RCEF 3172</name>
    <dbReference type="NCBI Taxonomy" id="1081107"/>
    <lineage>
        <taxon>Eukaryota</taxon>
        <taxon>Fungi</taxon>
        <taxon>Dikarya</taxon>
        <taxon>Ascomycota</taxon>
        <taxon>Pezizomycotina</taxon>
        <taxon>Sordariomycetes</taxon>
        <taxon>Hypocreomycetidae</taxon>
        <taxon>Hypocreales</taxon>
        <taxon>Cordycipitaceae</taxon>
        <taxon>Beauveria</taxon>
        <taxon>Beauveria brongniartii</taxon>
    </lineage>
</organism>
<feature type="compositionally biased region" description="Low complexity" evidence="3">
    <location>
        <begin position="507"/>
        <end position="522"/>
    </location>
</feature>
<keyword evidence="2" id="KW-0227">DNA damage</keyword>
<feature type="region of interest" description="Disordered" evidence="3">
    <location>
        <begin position="454"/>
        <end position="531"/>
    </location>
</feature>
<feature type="compositionally biased region" description="Low complexity" evidence="3">
    <location>
        <begin position="622"/>
        <end position="638"/>
    </location>
</feature>
<evidence type="ECO:0000259" key="4">
    <source>
        <dbReference type="SMART" id="SM01340"/>
    </source>
</evidence>
<feature type="region of interest" description="Disordered" evidence="3">
    <location>
        <begin position="745"/>
        <end position="778"/>
    </location>
</feature>
<feature type="region of interest" description="Disordered" evidence="3">
    <location>
        <begin position="553"/>
        <end position="656"/>
    </location>
</feature>
<protein>
    <submittedName>
        <fullName evidence="5">DNA mismatch repair protein</fullName>
    </submittedName>
</protein>
<dbReference type="AlphaFoldDB" id="A0A162JJG5"/>
<dbReference type="NCBIfam" id="TIGR00585">
    <property type="entry name" value="mutl"/>
    <property type="match status" value="1"/>
</dbReference>
<dbReference type="GO" id="GO:0030983">
    <property type="term" value="F:mismatched DNA binding"/>
    <property type="evidence" value="ECO:0007669"/>
    <property type="project" value="InterPro"/>
</dbReference>
<dbReference type="Pfam" id="PF13589">
    <property type="entry name" value="HATPase_c_3"/>
    <property type="match status" value="1"/>
</dbReference>
<dbReference type="GO" id="GO:0061982">
    <property type="term" value="P:meiosis I cell cycle process"/>
    <property type="evidence" value="ECO:0007669"/>
    <property type="project" value="UniProtKB-ARBA"/>
</dbReference>
<dbReference type="InterPro" id="IPR020568">
    <property type="entry name" value="Ribosomal_Su5_D2-typ_SF"/>
</dbReference>
<evidence type="ECO:0000256" key="2">
    <source>
        <dbReference type="ARBA" id="ARBA00022763"/>
    </source>
</evidence>
<dbReference type="SUPFAM" id="SSF55874">
    <property type="entry name" value="ATPase domain of HSP90 chaperone/DNA topoisomerase II/histidine kinase"/>
    <property type="match status" value="1"/>
</dbReference>
<gene>
    <name evidence="5" type="ORF">BBO_04798</name>
</gene>
<dbReference type="GO" id="GO:0005524">
    <property type="term" value="F:ATP binding"/>
    <property type="evidence" value="ECO:0007669"/>
    <property type="project" value="InterPro"/>
</dbReference>
<evidence type="ECO:0000256" key="3">
    <source>
        <dbReference type="SAM" id="MobiDB-lite"/>
    </source>
</evidence>
<comment type="similarity">
    <text evidence="1">Belongs to the DNA mismatch repair MutL/HexB family.</text>
</comment>
<dbReference type="Gene3D" id="3.30.565.10">
    <property type="entry name" value="Histidine kinase-like ATPase, C-terminal domain"/>
    <property type="match status" value="1"/>
</dbReference>
<dbReference type="InterPro" id="IPR014721">
    <property type="entry name" value="Ribsml_uS5_D2-typ_fold_subgr"/>
</dbReference>
<dbReference type="OrthoDB" id="10263226at2759"/>
<dbReference type="GO" id="GO:0006298">
    <property type="term" value="P:mismatch repair"/>
    <property type="evidence" value="ECO:0007669"/>
    <property type="project" value="InterPro"/>
</dbReference>
<dbReference type="InterPro" id="IPR013507">
    <property type="entry name" value="DNA_mismatch_S5_2-like"/>
</dbReference>
<name>A0A162JJG5_9HYPO</name>